<feature type="transmembrane region" description="Helical" evidence="1">
    <location>
        <begin position="40"/>
        <end position="60"/>
    </location>
</feature>
<accession>A0A0D6JGM6</accession>
<dbReference type="AlphaFoldDB" id="A0A0D6JGM6"/>
<keyword evidence="3" id="KW-1185">Reference proteome</keyword>
<feature type="transmembrane region" description="Helical" evidence="1">
    <location>
        <begin position="199"/>
        <end position="219"/>
    </location>
</feature>
<dbReference type="KEGG" id="fil:BN1229_v1_3377"/>
<protein>
    <recommendedName>
        <fullName evidence="4">DUF4239 domain-containing protein</fullName>
    </recommendedName>
</protein>
<dbReference type="InterPro" id="IPR025333">
    <property type="entry name" value="DUF4239"/>
</dbReference>
<evidence type="ECO:0008006" key="4">
    <source>
        <dbReference type="Google" id="ProtNLM"/>
    </source>
</evidence>
<keyword evidence="1" id="KW-0472">Membrane</keyword>
<dbReference type="Pfam" id="PF14023">
    <property type="entry name" value="Bestrophin-like"/>
    <property type="match status" value="1"/>
</dbReference>
<organism evidence="2 3">
    <name type="scientific">Candidatus Filomicrobium marinum</name>
    <dbReference type="NCBI Taxonomy" id="1608628"/>
    <lineage>
        <taxon>Bacteria</taxon>
        <taxon>Pseudomonadati</taxon>
        <taxon>Pseudomonadota</taxon>
        <taxon>Alphaproteobacteria</taxon>
        <taxon>Hyphomicrobiales</taxon>
        <taxon>Hyphomicrobiaceae</taxon>
        <taxon>Filomicrobium</taxon>
    </lineage>
</organism>
<reference evidence="3" key="1">
    <citation type="submission" date="2015-02" db="EMBL/GenBank/DDBJ databases">
        <authorList>
            <person name="Chooi Y.-H."/>
        </authorList>
    </citation>
    <scope>NUCLEOTIDE SEQUENCE [LARGE SCALE GENOMIC DNA]</scope>
    <source>
        <strain evidence="3">strain Y</strain>
    </source>
</reference>
<sequence>MPVVAFLIVFALTFCAALLGLFLATVLPKHHMTEESQRAIHSFLELNGLLAAVVLGFLVFSAKTSFDTKDTEWRHASAEVILLDRLMSHYGPETRDLRALLRKAVASKLAQFEKSRKPTELVVGIDQVQLQLSSLVPTTDAQSWLKSRALDVTNEIAQTRWFLLDDVDSTMPIPFLALLILWLAIIFFGNALFAPRNTTVLSIIALCAVVLAGSVFLIMEMDESQGGLISISSAPLHEALTELTPGQAH</sequence>
<evidence type="ECO:0000313" key="2">
    <source>
        <dbReference type="EMBL" id="CPR20297.1"/>
    </source>
</evidence>
<feature type="transmembrane region" description="Helical" evidence="1">
    <location>
        <begin position="173"/>
        <end position="193"/>
    </location>
</feature>
<keyword evidence="1" id="KW-0812">Transmembrane</keyword>
<dbReference type="OrthoDB" id="4760162at2"/>
<dbReference type="Proteomes" id="UP000033187">
    <property type="component" value="Chromosome 1"/>
</dbReference>
<proteinExistence type="predicted"/>
<gene>
    <name evidence="2" type="ORF">YBN1229_v1_2546</name>
</gene>
<evidence type="ECO:0000256" key="1">
    <source>
        <dbReference type="SAM" id="Phobius"/>
    </source>
</evidence>
<dbReference type="KEGG" id="fiy:BN1229_v1_2546"/>
<evidence type="ECO:0000313" key="3">
    <source>
        <dbReference type="Proteomes" id="UP000033187"/>
    </source>
</evidence>
<name>A0A0D6JGM6_9HYPH</name>
<dbReference type="RefSeq" id="WP_046479162.1">
    <property type="nucleotide sequence ID" value="NZ_LN829118.1"/>
</dbReference>
<keyword evidence="1" id="KW-1133">Transmembrane helix</keyword>
<dbReference type="EMBL" id="LN829119">
    <property type="protein sequence ID" value="CPR20297.1"/>
    <property type="molecule type" value="Genomic_DNA"/>
</dbReference>